<keyword evidence="1" id="KW-0472">Membrane</keyword>
<dbReference type="AlphaFoldDB" id="A0A431VQH4"/>
<protein>
    <recommendedName>
        <fullName evidence="4">Holin</fullName>
    </recommendedName>
</protein>
<name>A0A431VQH4_9DEIO</name>
<keyword evidence="1" id="KW-1133">Transmembrane helix</keyword>
<evidence type="ECO:0008006" key="4">
    <source>
        <dbReference type="Google" id="ProtNLM"/>
    </source>
</evidence>
<evidence type="ECO:0000256" key="1">
    <source>
        <dbReference type="SAM" id="Phobius"/>
    </source>
</evidence>
<evidence type="ECO:0000313" key="2">
    <source>
        <dbReference type="EMBL" id="RTR25435.1"/>
    </source>
</evidence>
<reference evidence="2 3" key="1">
    <citation type="submission" date="2018-12" db="EMBL/GenBank/DDBJ databases">
        <title>Deinococcus radiophilus ATCC 27603 genome sequencing and assembly.</title>
        <authorList>
            <person name="Maclea K.S."/>
            <person name="Maynard C.R."/>
        </authorList>
    </citation>
    <scope>NUCLEOTIDE SEQUENCE [LARGE SCALE GENOMIC DNA]</scope>
    <source>
        <strain evidence="2 3">ATCC 27603</strain>
    </source>
</reference>
<gene>
    <name evidence="2" type="ORF">EJ104_10700</name>
</gene>
<keyword evidence="1" id="KW-0812">Transmembrane</keyword>
<keyword evidence="3" id="KW-1185">Reference proteome</keyword>
<dbReference type="EMBL" id="RXPE01000027">
    <property type="protein sequence ID" value="RTR25435.1"/>
    <property type="molecule type" value="Genomic_DNA"/>
</dbReference>
<organism evidence="2 3">
    <name type="scientific">Deinococcus radiophilus</name>
    <dbReference type="NCBI Taxonomy" id="32062"/>
    <lineage>
        <taxon>Bacteria</taxon>
        <taxon>Thermotogati</taxon>
        <taxon>Deinococcota</taxon>
        <taxon>Deinococci</taxon>
        <taxon>Deinococcales</taxon>
        <taxon>Deinococcaceae</taxon>
        <taxon>Deinococcus</taxon>
    </lineage>
</organism>
<dbReference type="Proteomes" id="UP000277766">
    <property type="component" value="Unassembled WGS sequence"/>
</dbReference>
<accession>A0A431VQH4</accession>
<feature type="transmembrane region" description="Helical" evidence="1">
    <location>
        <begin position="6"/>
        <end position="26"/>
    </location>
</feature>
<sequence length="116" mass="12326">MEDQRDWLMLAIVAIITTIATLLKAISSGAALAPRDMLMRLIAKALWTGIGASGIWSAISEFRELAPAIAVAISAGVTMLGVDFIERALEQLAVRRLDVTPPAKQEVPDGPDTDVG</sequence>
<evidence type="ECO:0000313" key="3">
    <source>
        <dbReference type="Proteomes" id="UP000277766"/>
    </source>
</evidence>
<comment type="caution">
    <text evidence="2">The sequence shown here is derived from an EMBL/GenBank/DDBJ whole genome shotgun (WGS) entry which is preliminary data.</text>
</comment>
<proteinExistence type="predicted"/>
<dbReference type="RefSeq" id="WP_126352763.1">
    <property type="nucleotide sequence ID" value="NZ_CP086380.1"/>
</dbReference>